<sequence>MSDYQFRISLRIWHPEFDPASIAAAVGLRPVAAYQAGEPMRGSDGQLLNMVSEANYCTFELAAGQSTPLAEALSGILTKLESRADGLAALKESGGELELFIGWFIDRNGGDTFPPELLGQASRLGIALAFDVYGA</sequence>
<organism evidence="1 2">
    <name type="scientific">Rhizobium paranaense</name>
    <dbReference type="NCBI Taxonomy" id="1650438"/>
    <lineage>
        <taxon>Bacteria</taxon>
        <taxon>Pseudomonadati</taxon>
        <taxon>Pseudomonadota</taxon>
        <taxon>Alphaproteobacteria</taxon>
        <taxon>Hyphomicrobiales</taxon>
        <taxon>Rhizobiaceae</taxon>
        <taxon>Rhizobium/Agrobacterium group</taxon>
        <taxon>Rhizobium</taxon>
    </lineage>
</organism>
<dbReference type="Proteomes" id="UP000549882">
    <property type="component" value="Unassembled WGS sequence"/>
</dbReference>
<proteinExistence type="predicted"/>
<dbReference type="Pfam" id="PF14106">
    <property type="entry name" value="DUF4279"/>
    <property type="match status" value="1"/>
</dbReference>
<accession>A0A7W9D2R8</accession>
<dbReference type="InterPro" id="IPR025459">
    <property type="entry name" value="DUF4279"/>
</dbReference>
<evidence type="ECO:0008006" key="3">
    <source>
        <dbReference type="Google" id="ProtNLM"/>
    </source>
</evidence>
<evidence type="ECO:0000313" key="2">
    <source>
        <dbReference type="Proteomes" id="UP000549882"/>
    </source>
</evidence>
<protein>
    <recommendedName>
        <fullName evidence="3">DUF4279 domain-containing protein</fullName>
    </recommendedName>
</protein>
<gene>
    <name evidence="1" type="ORF">GGD50_003780</name>
</gene>
<comment type="caution">
    <text evidence="1">The sequence shown here is derived from an EMBL/GenBank/DDBJ whole genome shotgun (WGS) entry which is preliminary data.</text>
</comment>
<evidence type="ECO:0000313" key="1">
    <source>
        <dbReference type="EMBL" id="MBB5575151.1"/>
    </source>
</evidence>
<dbReference type="EMBL" id="JACHBI010000007">
    <property type="protein sequence ID" value="MBB5575151.1"/>
    <property type="molecule type" value="Genomic_DNA"/>
</dbReference>
<dbReference type="RefSeq" id="WP_107106830.1">
    <property type="nucleotide sequence ID" value="NZ_JACHBI010000007.1"/>
</dbReference>
<name>A0A7W9D2R8_9HYPH</name>
<reference evidence="1 2" key="1">
    <citation type="submission" date="2020-08" db="EMBL/GenBank/DDBJ databases">
        <title>Genomic Encyclopedia of Type Strains, Phase IV (KMG-V): Genome sequencing to study the core and pangenomes of soil and plant-associated prokaryotes.</title>
        <authorList>
            <person name="Whitman W."/>
        </authorList>
    </citation>
    <scope>NUCLEOTIDE SEQUENCE [LARGE SCALE GENOMIC DNA]</scope>
    <source>
        <strain evidence="1 2">SEMIA 4064</strain>
    </source>
</reference>
<keyword evidence="2" id="KW-1185">Reference proteome</keyword>
<dbReference type="AlphaFoldDB" id="A0A7W9D2R8"/>